<dbReference type="OMA" id="RRKSWIM"/>
<keyword evidence="4 6" id="KW-0472">Membrane</keyword>
<dbReference type="InterPro" id="IPR024371">
    <property type="entry name" value="AcetylCoA_trans_1-like"/>
</dbReference>
<dbReference type="STRING" id="7260.B4ML68"/>
<evidence type="ECO:0000256" key="6">
    <source>
        <dbReference type="SAM" id="Phobius"/>
    </source>
</evidence>
<dbReference type="Gene3D" id="1.20.1250.20">
    <property type="entry name" value="MFS general substrate transporter like domains"/>
    <property type="match status" value="1"/>
</dbReference>
<dbReference type="GO" id="GO:0016020">
    <property type="term" value="C:membrane"/>
    <property type="evidence" value="ECO:0007669"/>
    <property type="project" value="UniProtKB-SubCell"/>
</dbReference>
<dbReference type="InterPro" id="IPR004752">
    <property type="entry name" value="AmpG_permease/AT-1"/>
</dbReference>
<dbReference type="HOGENOM" id="CLU_020502_1_0_1"/>
<reference evidence="7 8" key="1">
    <citation type="journal article" date="2007" name="Nature">
        <title>Evolution of genes and genomes on the Drosophila phylogeny.</title>
        <authorList>
            <consortium name="Drosophila 12 Genomes Consortium"/>
            <person name="Clark A.G."/>
            <person name="Eisen M.B."/>
            <person name="Smith D.R."/>
            <person name="Bergman C.M."/>
            <person name="Oliver B."/>
            <person name="Markow T.A."/>
            <person name="Kaufman T.C."/>
            <person name="Kellis M."/>
            <person name="Gelbart W."/>
            <person name="Iyer V.N."/>
            <person name="Pollard D.A."/>
            <person name="Sackton T.B."/>
            <person name="Larracuente A.M."/>
            <person name="Singh N.D."/>
            <person name="Abad J.P."/>
            <person name="Abt D.N."/>
            <person name="Adryan B."/>
            <person name="Aguade M."/>
            <person name="Akashi H."/>
            <person name="Anderson W.W."/>
            <person name="Aquadro C.F."/>
            <person name="Ardell D.H."/>
            <person name="Arguello R."/>
            <person name="Artieri C.G."/>
            <person name="Barbash D.A."/>
            <person name="Barker D."/>
            <person name="Barsanti P."/>
            <person name="Batterham P."/>
            <person name="Batzoglou S."/>
            <person name="Begun D."/>
            <person name="Bhutkar A."/>
            <person name="Blanco E."/>
            <person name="Bosak S.A."/>
            <person name="Bradley R.K."/>
            <person name="Brand A.D."/>
            <person name="Brent M.R."/>
            <person name="Brooks A.N."/>
            <person name="Brown R.H."/>
            <person name="Butlin R.K."/>
            <person name="Caggese C."/>
            <person name="Calvi B.R."/>
            <person name="Bernardo de Carvalho A."/>
            <person name="Caspi A."/>
            <person name="Castrezana S."/>
            <person name="Celniker S.E."/>
            <person name="Chang J.L."/>
            <person name="Chapple C."/>
            <person name="Chatterji S."/>
            <person name="Chinwalla A."/>
            <person name="Civetta A."/>
            <person name="Clifton S.W."/>
            <person name="Comeron J.M."/>
            <person name="Costello J.C."/>
            <person name="Coyne J.A."/>
            <person name="Daub J."/>
            <person name="David R.G."/>
            <person name="Delcher A.L."/>
            <person name="Delehaunty K."/>
            <person name="Do C.B."/>
            <person name="Ebling H."/>
            <person name="Edwards K."/>
            <person name="Eickbush T."/>
            <person name="Evans J.D."/>
            <person name="Filipski A."/>
            <person name="Findeiss S."/>
            <person name="Freyhult E."/>
            <person name="Fulton L."/>
            <person name="Fulton R."/>
            <person name="Garcia A.C."/>
            <person name="Gardiner A."/>
            <person name="Garfield D.A."/>
            <person name="Garvin B.E."/>
            <person name="Gibson G."/>
            <person name="Gilbert D."/>
            <person name="Gnerre S."/>
            <person name="Godfrey J."/>
            <person name="Good R."/>
            <person name="Gotea V."/>
            <person name="Gravely B."/>
            <person name="Greenberg A.J."/>
            <person name="Griffiths-Jones S."/>
            <person name="Gross S."/>
            <person name="Guigo R."/>
            <person name="Gustafson E.A."/>
            <person name="Haerty W."/>
            <person name="Hahn M.W."/>
            <person name="Halligan D.L."/>
            <person name="Halpern A.L."/>
            <person name="Halter G.M."/>
            <person name="Han M.V."/>
            <person name="Heger A."/>
            <person name="Hillier L."/>
            <person name="Hinrichs A.S."/>
            <person name="Holmes I."/>
            <person name="Hoskins R.A."/>
            <person name="Hubisz M.J."/>
            <person name="Hultmark D."/>
            <person name="Huntley M.A."/>
            <person name="Jaffe D.B."/>
            <person name="Jagadeeshan S."/>
            <person name="Jeck W.R."/>
            <person name="Johnson J."/>
            <person name="Jones C.D."/>
            <person name="Jordan W.C."/>
            <person name="Karpen G.H."/>
            <person name="Kataoka E."/>
            <person name="Keightley P.D."/>
            <person name="Kheradpour P."/>
            <person name="Kirkness E.F."/>
            <person name="Koerich L.B."/>
            <person name="Kristiansen K."/>
            <person name="Kudrna D."/>
            <person name="Kulathinal R.J."/>
            <person name="Kumar S."/>
            <person name="Kwok R."/>
            <person name="Lander E."/>
            <person name="Langley C.H."/>
            <person name="Lapoint R."/>
            <person name="Lazzaro B.P."/>
            <person name="Lee S.J."/>
            <person name="Levesque L."/>
            <person name="Li R."/>
            <person name="Lin C.F."/>
            <person name="Lin M.F."/>
            <person name="Lindblad-Toh K."/>
            <person name="Llopart A."/>
            <person name="Long M."/>
            <person name="Low L."/>
            <person name="Lozovsky E."/>
            <person name="Lu J."/>
            <person name="Luo M."/>
            <person name="Machado C.A."/>
            <person name="Makalowski W."/>
            <person name="Marzo M."/>
            <person name="Matsuda M."/>
            <person name="Matzkin L."/>
            <person name="McAllister B."/>
            <person name="McBride C.S."/>
            <person name="McKernan B."/>
            <person name="McKernan K."/>
            <person name="Mendez-Lago M."/>
            <person name="Minx P."/>
            <person name="Mollenhauer M.U."/>
            <person name="Montooth K."/>
            <person name="Mount S.M."/>
            <person name="Mu X."/>
            <person name="Myers E."/>
            <person name="Negre B."/>
            <person name="Newfeld S."/>
            <person name="Nielsen R."/>
            <person name="Noor M.A."/>
            <person name="O'Grady P."/>
            <person name="Pachter L."/>
            <person name="Papaceit M."/>
            <person name="Parisi M.J."/>
            <person name="Parisi M."/>
            <person name="Parts L."/>
            <person name="Pedersen J.S."/>
            <person name="Pesole G."/>
            <person name="Phillippy A.M."/>
            <person name="Ponting C.P."/>
            <person name="Pop M."/>
            <person name="Porcelli D."/>
            <person name="Powell J.R."/>
            <person name="Prohaska S."/>
            <person name="Pruitt K."/>
            <person name="Puig M."/>
            <person name="Quesneville H."/>
            <person name="Ram K.R."/>
            <person name="Rand D."/>
            <person name="Rasmussen M.D."/>
            <person name="Reed L.K."/>
            <person name="Reenan R."/>
            <person name="Reily A."/>
            <person name="Remington K.A."/>
            <person name="Rieger T.T."/>
            <person name="Ritchie M.G."/>
            <person name="Robin C."/>
            <person name="Rogers Y.H."/>
            <person name="Rohde C."/>
            <person name="Rozas J."/>
            <person name="Rubenfield M.J."/>
            <person name="Ruiz A."/>
            <person name="Russo S."/>
            <person name="Salzberg S.L."/>
            <person name="Sanchez-Gracia A."/>
            <person name="Saranga D.J."/>
            <person name="Sato H."/>
            <person name="Schaeffer S.W."/>
            <person name="Schatz M.C."/>
            <person name="Schlenke T."/>
            <person name="Schwartz R."/>
            <person name="Segarra C."/>
            <person name="Singh R.S."/>
            <person name="Sirot L."/>
            <person name="Sirota M."/>
            <person name="Sisneros N.B."/>
            <person name="Smith C.D."/>
            <person name="Smith T.F."/>
            <person name="Spieth J."/>
            <person name="Stage D.E."/>
            <person name="Stark A."/>
            <person name="Stephan W."/>
            <person name="Strausberg R.L."/>
            <person name="Strempel S."/>
            <person name="Sturgill D."/>
            <person name="Sutton G."/>
            <person name="Sutton G.G."/>
            <person name="Tao W."/>
            <person name="Teichmann S."/>
            <person name="Tobari Y.N."/>
            <person name="Tomimura Y."/>
            <person name="Tsolas J.M."/>
            <person name="Valente V.L."/>
            <person name="Venter E."/>
            <person name="Venter J.C."/>
            <person name="Vicario S."/>
            <person name="Vieira F.G."/>
            <person name="Vilella A.J."/>
            <person name="Villasante A."/>
            <person name="Walenz B."/>
            <person name="Wang J."/>
            <person name="Wasserman M."/>
            <person name="Watts T."/>
            <person name="Wilson D."/>
            <person name="Wilson R.K."/>
            <person name="Wing R.A."/>
            <person name="Wolfner M.F."/>
            <person name="Wong A."/>
            <person name="Wong G.K."/>
            <person name="Wu C.I."/>
            <person name="Wu G."/>
            <person name="Yamamoto D."/>
            <person name="Yang H.P."/>
            <person name="Yang S.P."/>
            <person name="Yorke J.A."/>
            <person name="Yoshida K."/>
            <person name="Zdobnov E."/>
            <person name="Zhang P."/>
            <person name="Zhang Y."/>
            <person name="Zimin A.V."/>
            <person name="Baldwin J."/>
            <person name="Abdouelleil A."/>
            <person name="Abdulkadir J."/>
            <person name="Abebe A."/>
            <person name="Abera B."/>
            <person name="Abreu J."/>
            <person name="Acer S.C."/>
            <person name="Aftuck L."/>
            <person name="Alexander A."/>
            <person name="An P."/>
            <person name="Anderson E."/>
            <person name="Anderson S."/>
            <person name="Arachi H."/>
            <person name="Azer M."/>
            <person name="Bachantsang P."/>
            <person name="Barry A."/>
            <person name="Bayul T."/>
            <person name="Berlin A."/>
            <person name="Bessette D."/>
            <person name="Bloom T."/>
            <person name="Blye J."/>
            <person name="Boguslavskiy L."/>
            <person name="Bonnet C."/>
            <person name="Boukhgalter B."/>
            <person name="Bourzgui I."/>
            <person name="Brown A."/>
            <person name="Cahill P."/>
            <person name="Channer S."/>
            <person name="Cheshatsang Y."/>
            <person name="Chuda L."/>
            <person name="Citroen M."/>
            <person name="Collymore A."/>
            <person name="Cooke P."/>
            <person name="Costello M."/>
            <person name="D'Aco K."/>
            <person name="Daza R."/>
            <person name="De Haan G."/>
            <person name="DeGray S."/>
            <person name="DeMaso C."/>
            <person name="Dhargay N."/>
            <person name="Dooley K."/>
            <person name="Dooley E."/>
            <person name="Doricent M."/>
            <person name="Dorje P."/>
            <person name="Dorjee K."/>
            <person name="Dupes A."/>
            <person name="Elong R."/>
            <person name="Falk J."/>
            <person name="Farina A."/>
            <person name="Faro S."/>
            <person name="Ferguson D."/>
            <person name="Fisher S."/>
            <person name="Foley C.D."/>
            <person name="Franke A."/>
            <person name="Friedrich D."/>
            <person name="Gadbois L."/>
            <person name="Gearin G."/>
            <person name="Gearin C.R."/>
            <person name="Giannoukos G."/>
            <person name="Goode T."/>
            <person name="Graham J."/>
            <person name="Grandbois E."/>
            <person name="Grewal S."/>
            <person name="Gyaltsen K."/>
            <person name="Hafez N."/>
            <person name="Hagos B."/>
            <person name="Hall J."/>
            <person name="Henson C."/>
            <person name="Hollinger A."/>
            <person name="Honan T."/>
            <person name="Huard M.D."/>
            <person name="Hughes L."/>
            <person name="Hurhula B."/>
            <person name="Husby M.E."/>
            <person name="Kamat A."/>
            <person name="Kanga B."/>
            <person name="Kashin S."/>
            <person name="Khazanovich D."/>
            <person name="Kisner P."/>
            <person name="Lance K."/>
            <person name="Lara M."/>
            <person name="Lee W."/>
            <person name="Lennon N."/>
            <person name="Letendre F."/>
            <person name="LeVine R."/>
            <person name="Lipovsky A."/>
            <person name="Liu X."/>
            <person name="Liu J."/>
            <person name="Liu S."/>
            <person name="Lokyitsang T."/>
            <person name="Lokyitsang Y."/>
            <person name="Lubonja R."/>
            <person name="Lui A."/>
            <person name="MacDonald P."/>
            <person name="Magnisalis V."/>
            <person name="Maru K."/>
            <person name="Matthews C."/>
            <person name="McCusker W."/>
            <person name="McDonough S."/>
            <person name="Mehta T."/>
            <person name="Meldrim J."/>
            <person name="Meneus L."/>
            <person name="Mihai O."/>
            <person name="Mihalev A."/>
            <person name="Mihova T."/>
            <person name="Mittelman R."/>
            <person name="Mlenga V."/>
            <person name="Montmayeur A."/>
            <person name="Mulrain L."/>
            <person name="Navidi A."/>
            <person name="Naylor J."/>
            <person name="Negash T."/>
            <person name="Nguyen T."/>
            <person name="Nguyen N."/>
            <person name="Nicol R."/>
            <person name="Norbu C."/>
            <person name="Norbu N."/>
            <person name="Novod N."/>
            <person name="O'Neill B."/>
            <person name="Osman S."/>
            <person name="Markiewicz E."/>
            <person name="Oyono O.L."/>
            <person name="Patti C."/>
            <person name="Phunkhang P."/>
            <person name="Pierre F."/>
            <person name="Priest M."/>
            <person name="Raghuraman S."/>
            <person name="Rege F."/>
            <person name="Reyes R."/>
            <person name="Rise C."/>
            <person name="Rogov P."/>
            <person name="Ross K."/>
            <person name="Ryan E."/>
            <person name="Settipalli S."/>
            <person name="Shea T."/>
            <person name="Sherpa N."/>
            <person name="Shi L."/>
            <person name="Shih D."/>
            <person name="Sparrow T."/>
            <person name="Spaulding J."/>
            <person name="Stalker J."/>
            <person name="Stange-Thomann N."/>
            <person name="Stavropoulos S."/>
            <person name="Stone C."/>
            <person name="Strader C."/>
            <person name="Tesfaye S."/>
            <person name="Thomson T."/>
            <person name="Thoulutsang Y."/>
            <person name="Thoulutsang D."/>
            <person name="Topham K."/>
            <person name="Topping I."/>
            <person name="Tsamla T."/>
            <person name="Vassiliev H."/>
            <person name="Vo A."/>
            <person name="Wangchuk T."/>
            <person name="Wangdi T."/>
            <person name="Weiand M."/>
            <person name="Wilkinson J."/>
            <person name="Wilson A."/>
            <person name="Yadav S."/>
            <person name="Young G."/>
            <person name="Yu Q."/>
            <person name="Zembek L."/>
            <person name="Zhong D."/>
            <person name="Zimmer A."/>
            <person name="Zwirko Z."/>
            <person name="Jaffe D.B."/>
            <person name="Alvarez P."/>
            <person name="Brockman W."/>
            <person name="Butler J."/>
            <person name="Chin C."/>
            <person name="Gnerre S."/>
            <person name="Grabherr M."/>
            <person name="Kleber M."/>
            <person name="Mauceli E."/>
            <person name="MacCallum I."/>
        </authorList>
    </citation>
    <scope>NUCLEOTIDE SEQUENCE [LARGE SCALE GENOMIC DNA]</scope>
    <source>
        <strain evidence="8">Tucson 14030-0811.24</strain>
    </source>
</reference>
<evidence type="ECO:0000256" key="5">
    <source>
        <dbReference type="SAM" id="MobiDB-lite"/>
    </source>
</evidence>
<evidence type="ECO:0000256" key="2">
    <source>
        <dbReference type="ARBA" id="ARBA00022692"/>
    </source>
</evidence>
<evidence type="ECO:0000256" key="3">
    <source>
        <dbReference type="ARBA" id="ARBA00022989"/>
    </source>
</evidence>
<dbReference type="InterPro" id="IPR036259">
    <property type="entry name" value="MFS_trans_sf"/>
</dbReference>
<evidence type="ECO:0000256" key="1">
    <source>
        <dbReference type="ARBA" id="ARBA00004141"/>
    </source>
</evidence>
<feature type="transmembrane region" description="Helical" evidence="6">
    <location>
        <begin position="355"/>
        <end position="373"/>
    </location>
</feature>
<dbReference type="SUPFAM" id="SSF103473">
    <property type="entry name" value="MFS general substrate transporter"/>
    <property type="match status" value="1"/>
</dbReference>
<feature type="transmembrane region" description="Helical" evidence="6">
    <location>
        <begin position="229"/>
        <end position="247"/>
    </location>
</feature>
<feature type="transmembrane region" description="Helical" evidence="6">
    <location>
        <begin position="487"/>
        <end position="505"/>
    </location>
</feature>
<dbReference type="GO" id="GO:0035348">
    <property type="term" value="P:acetyl-CoA transmembrane transport"/>
    <property type="evidence" value="ECO:0007669"/>
    <property type="project" value="InterPro"/>
</dbReference>
<dbReference type="EMBL" id="CH963847">
    <property type="protein sequence ID" value="EDW73126.1"/>
    <property type="molecule type" value="Genomic_DNA"/>
</dbReference>
<sequence length="534" mass="60392">MSTTRRRQQVSDGPEEGDGQLLIDKDSNGYGEEEKPDIRGDRRNIAILLFLYILQGIPIGLIAAIPMLLQNRGASYKQQAEFSFAYWPFSIKLLWAPIVDSLYIRRFGRRKSWLVPVQYLLGAFMLLLSQHVDLWLGGKGVEPNVPLLTLLFFMLNFLAATQDIAVDGWALTMLKRCNVGYASTCNSVGQTAGYFLGYVVFIALESKDFCNSYLRDIPSDEGMITLPRFLWFWGITFMVATTLVAIFKKENDIEDAHMESRYNEEHELNIRESYQILWQMVRMRPVQILAGILLTVKVTFAASDAVTSLKLIDAGVPKDKLALLAIPVIPLQLILPLVVGRYTNGPRPMDVYLKAIPYRICLASVATIIAYLTPYMISKDGEVPIYYYVLLITSYGCYQVFLYSMFVAAMAFFAKISDPAVGGTYMTFLNTLCNLGGNWPNTVVLWLVDVLTWKQCSTLTDNQCLDKTEEQACSSSKGVCEISFDGYYLEACICVIYGIIWLLIVRKWILYLQDLPTRSWLVVKTAGQSSYKSR</sequence>
<keyword evidence="8" id="KW-1185">Reference proteome</keyword>
<dbReference type="Pfam" id="PF13000">
    <property type="entry name" value="Acatn"/>
    <property type="match status" value="2"/>
</dbReference>
<keyword evidence="2 6" id="KW-0812">Transmembrane</keyword>
<dbReference type="AlphaFoldDB" id="B4ML68"/>
<dbReference type="FunFam" id="1.20.1250.20:FF:000695">
    <property type="entry name" value="Predicted protein"/>
    <property type="match status" value="1"/>
</dbReference>
<feature type="region of interest" description="Disordered" evidence="5">
    <location>
        <begin position="1"/>
        <end position="36"/>
    </location>
</feature>
<feature type="compositionally biased region" description="Basic and acidic residues" evidence="5">
    <location>
        <begin position="23"/>
        <end position="36"/>
    </location>
</feature>
<feature type="transmembrane region" description="Helical" evidence="6">
    <location>
        <begin position="113"/>
        <end position="132"/>
    </location>
</feature>
<evidence type="ECO:0008006" key="9">
    <source>
        <dbReference type="Google" id="ProtNLM"/>
    </source>
</evidence>
<comment type="subcellular location">
    <subcellularLocation>
        <location evidence="1">Membrane</location>
        <topology evidence="1">Multi-pass membrane protein</topology>
    </subcellularLocation>
</comment>
<dbReference type="InParanoid" id="B4ML68"/>
<gene>
    <name evidence="7" type="primary">Dwil\GK16810</name>
    <name evidence="7" type="ORF">Dwil_GK16810</name>
</gene>
<name>B4ML68_DROWI</name>
<dbReference type="PANTHER" id="PTHR12778">
    <property type="entry name" value="SOLUTE CARRIER FAMILY 33 ACETYL-COA TRANSPORTER -RELATED"/>
    <property type="match status" value="1"/>
</dbReference>
<dbReference type="KEGG" id="dwi:6639612"/>
<protein>
    <recommendedName>
        <fullName evidence="9">Major facilitator superfamily (MFS) profile domain-containing protein</fullName>
    </recommendedName>
</protein>
<proteinExistence type="predicted"/>
<dbReference type="eggNOG" id="KOG3574">
    <property type="taxonomic scope" value="Eukaryota"/>
</dbReference>
<feature type="transmembrane region" description="Helical" evidence="6">
    <location>
        <begin position="144"/>
        <end position="166"/>
    </location>
</feature>
<accession>B4ML68</accession>
<dbReference type="OrthoDB" id="6415790at2759"/>
<organism evidence="7 8">
    <name type="scientific">Drosophila willistoni</name>
    <name type="common">Fruit fly</name>
    <dbReference type="NCBI Taxonomy" id="7260"/>
    <lineage>
        <taxon>Eukaryota</taxon>
        <taxon>Metazoa</taxon>
        <taxon>Ecdysozoa</taxon>
        <taxon>Arthropoda</taxon>
        <taxon>Hexapoda</taxon>
        <taxon>Insecta</taxon>
        <taxon>Pterygota</taxon>
        <taxon>Neoptera</taxon>
        <taxon>Endopterygota</taxon>
        <taxon>Diptera</taxon>
        <taxon>Brachycera</taxon>
        <taxon>Muscomorpha</taxon>
        <taxon>Ephydroidea</taxon>
        <taxon>Drosophilidae</taxon>
        <taxon>Drosophila</taxon>
        <taxon>Sophophora</taxon>
    </lineage>
</organism>
<evidence type="ECO:0000256" key="4">
    <source>
        <dbReference type="ARBA" id="ARBA00023136"/>
    </source>
</evidence>
<dbReference type="GO" id="GO:0008521">
    <property type="term" value="F:acetyl-CoA transmembrane transporter activity"/>
    <property type="evidence" value="ECO:0007669"/>
    <property type="project" value="InterPro"/>
</dbReference>
<evidence type="ECO:0000313" key="7">
    <source>
        <dbReference type="EMBL" id="EDW73126.1"/>
    </source>
</evidence>
<feature type="transmembrane region" description="Helical" evidence="6">
    <location>
        <begin position="85"/>
        <end position="104"/>
    </location>
</feature>
<keyword evidence="3 6" id="KW-1133">Transmembrane helix</keyword>
<dbReference type="PhylomeDB" id="B4ML68"/>
<feature type="transmembrane region" description="Helical" evidence="6">
    <location>
        <begin position="385"/>
        <end position="414"/>
    </location>
</feature>
<feature type="transmembrane region" description="Helical" evidence="6">
    <location>
        <begin position="321"/>
        <end position="343"/>
    </location>
</feature>
<evidence type="ECO:0000313" key="8">
    <source>
        <dbReference type="Proteomes" id="UP000007798"/>
    </source>
</evidence>
<dbReference type="Proteomes" id="UP000007798">
    <property type="component" value="Unassembled WGS sequence"/>
</dbReference>
<dbReference type="FunCoup" id="B4ML68">
    <property type="interactions" value="456"/>
</dbReference>
<feature type="transmembrane region" description="Helical" evidence="6">
    <location>
        <begin position="288"/>
        <end position="309"/>
    </location>
</feature>
<feature type="transmembrane region" description="Helical" evidence="6">
    <location>
        <begin position="45"/>
        <end position="65"/>
    </location>
</feature>
<dbReference type="PANTHER" id="PTHR12778:SF9">
    <property type="entry name" value="ACETYL-COENZYME A TRANSPORTER 1"/>
    <property type="match status" value="1"/>
</dbReference>